<evidence type="ECO:0000256" key="1">
    <source>
        <dbReference type="ARBA" id="ARBA00001968"/>
    </source>
</evidence>
<dbReference type="Ensembl" id="ENSNFUT00015011778.1">
    <property type="protein sequence ID" value="ENSNFUP00015011219.1"/>
    <property type="gene ID" value="ENSNFUG00015005524.1"/>
</dbReference>
<evidence type="ECO:0000256" key="6">
    <source>
        <dbReference type="PROSITE-ProRule" id="PRU00309"/>
    </source>
</evidence>
<comment type="cofactor">
    <cofactor evidence="1">
        <name>a divalent metal cation</name>
        <dbReference type="ChEBI" id="CHEBI:60240"/>
    </cofactor>
</comment>
<name>A0A8C6NMA8_NOTFU</name>
<gene>
    <name evidence="11" type="primary">LOC107386137</name>
    <name evidence="10" type="ORF">G4P62_001017</name>
</gene>
<sequence length="568" mass="64741">MCQLTASKTAQHMTDHQRRNRCAVSTFRYYIAPWWKGLGNGTYLRHRLARPPCWKPRRLFLRSAARSVSHLHLIGYINYSIMVTSCCVAGCKSATHDRKKNKLEHGITFHRFPAWRHNQGELVSDITKSRRLAWVAAVRRPNITFHSIPVSMRVCCLHFHSGKPAYEMYTSHPDWAPSLHLGHTEVKPTNTARYERRESRKRPKTESKPVVDETVIDDPGDLIPPVETPPPEDEPDQKPITECDFCQLRRDEINRLLEENRALKCELSQRKLDEHFLKDDHVKVKYYTGLPHFEVLMGLLARVEPYVTQRSKILSPFQMLFLTLVRLRLNLPMQHIAHIFSVERTTASKTFSKVINVLHARISPLINWPGRDAMRATMPSQFVEAFGERGVVILDCFEIFTQNQSTLKPQAQSHSHHKLGTTMKYLVGVTPQGSISFVSKGRAGYVSNKDITDSCGVLDKLLPGDLVFAGRGFDTKNKVGQVCAEVKIYAFTNGQLETRDVESTKKTAHLRIHAKRLFGIVSKSYAILSSEVPIHMVLPCEEEDVTFLDKVVSVCCVLTNMSPIILLK</sequence>
<dbReference type="InterPro" id="IPR027806">
    <property type="entry name" value="HARBI1_dom"/>
</dbReference>
<organism evidence="11 12">
    <name type="scientific">Nothobranchius furzeri</name>
    <name type="common">Turquoise killifish</name>
    <dbReference type="NCBI Taxonomy" id="105023"/>
    <lineage>
        <taxon>Eukaryota</taxon>
        <taxon>Metazoa</taxon>
        <taxon>Chordata</taxon>
        <taxon>Craniata</taxon>
        <taxon>Vertebrata</taxon>
        <taxon>Euteleostomi</taxon>
        <taxon>Actinopterygii</taxon>
        <taxon>Neopterygii</taxon>
        <taxon>Teleostei</taxon>
        <taxon>Neoteleostei</taxon>
        <taxon>Acanthomorphata</taxon>
        <taxon>Ovalentaria</taxon>
        <taxon>Atherinomorphae</taxon>
        <taxon>Cyprinodontiformes</taxon>
        <taxon>Nothobranchiidae</taxon>
        <taxon>Nothobranchius</taxon>
    </lineage>
</organism>
<feature type="coiled-coil region" evidence="7">
    <location>
        <begin position="246"/>
        <end position="273"/>
    </location>
</feature>
<keyword evidence="5 6" id="KW-0238">DNA-binding</keyword>
<dbReference type="Pfam" id="PF13613">
    <property type="entry name" value="HTH_Tnp_4"/>
    <property type="match status" value="1"/>
</dbReference>
<evidence type="ECO:0000256" key="3">
    <source>
        <dbReference type="ARBA" id="ARBA00022771"/>
    </source>
</evidence>
<proteinExistence type="predicted"/>
<reference evidence="11" key="3">
    <citation type="submission" date="2025-05" db="UniProtKB">
        <authorList>
            <consortium name="Ensembl"/>
        </authorList>
    </citation>
    <scope>IDENTIFICATION</scope>
</reference>
<dbReference type="PANTHER" id="PTHR23080">
    <property type="entry name" value="THAP DOMAIN PROTEIN"/>
    <property type="match status" value="1"/>
</dbReference>
<accession>A0A8C6NMA8</accession>
<evidence type="ECO:0000256" key="4">
    <source>
        <dbReference type="ARBA" id="ARBA00022833"/>
    </source>
</evidence>
<dbReference type="GO" id="GO:0003677">
    <property type="term" value="F:DNA binding"/>
    <property type="evidence" value="ECO:0007669"/>
    <property type="project" value="UniProtKB-UniRule"/>
</dbReference>
<dbReference type="InterPro" id="IPR006612">
    <property type="entry name" value="THAP_Znf"/>
</dbReference>
<dbReference type="RefSeq" id="XP_015815827.3">
    <property type="nucleotide sequence ID" value="XM_015960341.3"/>
</dbReference>
<keyword evidence="2" id="KW-0479">Metal-binding</keyword>
<evidence type="ECO:0000313" key="12">
    <source>
        <dbReference type="Proteomes" id="UP000694548"/>
    </source>
</evidence>
<evidence type="ECO:0000259" key="9">
    <source>
        <dbReference type="PROSITE" id="PS50950"/>
    </source>
</evidence>
<dbReference type="InterPro" id="IPR027805">
    <property type="entry name" value="Transposase_HTH_dom"/>
</dbReference>
<evidence type="ECO:0000256" key="2">
    <source>
        <dbReference type="ARBA" id="ARBA00022723"/>
    </source>
</evidence>
<evidence type="ECO:0000256" key="7">
    <source>
        <dbReference type="SAM" id="Coils"/>
    </source>
</evidence>
<evidence type="ECO:0000313" key="10">
    <source>
        <dbReference type="EMBL" id="KAF7229271.1"/>
    </source>
</evidence>
<evidence type="ECO:0000313" key="11">
    <source>
        <dbReference type="Ensembl" id="ENSNFUP00015011219.1"/>
    </source>
</evidence>
<dbReference type="OMA" id="IHMVLPC"/>
<protein>
    <submittedName>
        <fullName evidence="10">LOC107386137-like protein</fullName>
    </submittedName>
    <submittedName>
        <fullName evidence="11">Uncharacterized LOC107386137</fullName>
    </submittedName>
</protein>
<dbReference type="Pfam" id="PF13359">
    <property type="entry name" value="DDE_Tnp_4"/>
    <property type="match status" value="1"/>
</dbReference>
<dbReference type="GeneTree" id="ENSGT00940000164249"/>
<dbReference type="KEGG" id="nfu:107386137"/>
<dbReference type="GO" id="GO:0008270">
    <property type="term" value="F:zinc ion binding"/>
    <property type="evidence" value="ECO:0007669"/>
    <property type="project" value="UniProtKB-KW"/>
</dbReference>
<feature type="region of interest" description="Disordered" evidence="8">
    <location>
        <begin position="180"/>
        <end position="239"/>
    </location>
</feature>
<dbReference type="Pfam" id="PF05485">
    <property type="entry name" value="THAP"/>
    <property type="match status" value="1"/>
</dbReference>
<dbReference type="Proteomes" id="UP000694548">
    <property type="component" value="Chromosome sgr01"/>
</dbReference>
<dbReference type="SMART" id="SM00980">
    <property type="entry name" value="THAP"/>
    <property type="match status" value="1"/>
</dbReference>
<keyword evidence="7" id="KW-0175">Coiled coil</keyword>
<evidence type="ECO:0000256" key="8">
    <source>
        <dbReference type="SAM" id="MobiDB-lite"/>
    </source>
</evidence>
<dbReference type="Proteomes" id="UP000822369">
    <property type="component" value="Chromosome 2"/>
</dbReference>
<keyword evidence="3 6" id="KW-0863">Zinc-finger</keyword>
<feature type="compositionally biased region" description="Basic and acidic residues" evidence="8">
    <location>
        <begin position="193"/>
        <end position="211"/>
    </location>
</feature>
<keyword evidence="12" id="KW-1185">Reference proteome</keyword>
<keyword evidence="4" id="KW-0862">Zinc</keyword>
<dbReference type="EMBL" id="JAAVVJ010000002">
    <property type="protein sequence ID" value="KAF7229271.1"/>
    <property type="molecule type" value="Genomic_DNA"/>
</dbReference>
<reference evidence="10" key="2">
    <citation type="submission" date="2020-03" db="EMBL/GenBank/DDBJ databases">
        <title>Intra-Species Differences in Population Size shape Life History and Genome Evolution.</title>
        <authorList>
            <person name="Willemsen D."/>
            <person name="Cui R."/>
            <person name="Valenzano D.R."/>
        </authorList>
    </citation>
    <scope>NUCLEOTIDE SEQUENCE</scope>
    <source>
        <strain evidence="10">GRZ</strain>
        <tissue evidence="10">Whole</tissue>
    </source>
</reference>
<dbReference type="SUPFAM" id="SSF57716">
    <property type="entry name" value="Glucocorticoid receptor-like (DNA-binding domain)"/>
    <property type="match status" value="1"/>
</dbReference>
<dbReference type="OrthoDB" id="6369483at2759"/>
<reference evidence="11" key="1">
    <citation type="submission" date="2014-08" db="EMBL/GenBank/DDBJ databases">
        <authorList>
            <person name="Senf B."/>
            <person name="Petzold A."/>
            <person name="Downie B.R."/>
            <person name="Koch P."/>
            <person name="Platzer M."/>
        </authorList>
    </citation>
    <scope>NUCLEOTIDE SEQUENCE [LARGE SCALE GENOMIC DNA]</scope>
    <source>
        <strain evidence="11">GRZ</strain>
    </source>
</reference>
<dbReference type="PROSITE" id="PS50950">
    <property type="entry name" value="ZF_THAP"/>
    <property type="match status" value="1"/>
</dbReference>
<dbReference type="AlphaFoldDB" id="A0A8C6NMA8"/>
<feature type="domain" description="THAP-type" evidence="9">
    <location>
        <begin position="82"/>
        <end position="180"/>
    </location>
</feature>
<dbReference type="GeneID" id="107386137"/>
<evidence type="ECO:0000256" key="5">
    <source>
        <dbReference type="ARBA" id="ARBA00023125"/>
    </source>
</evidence>
<dbReference type="PANTHER" id="PTHR23080:SF144">
    <property type="entry name" value="SPINDLE AND KINETOCHORE ASSOCIATED COMPLEX SUBUNIT 3"/>
    <property type="match status" value="1"/>
</dbReference>